<gene>
    <name evidence="1" type="ORF">MM415B05508_0002</name>
</gene>
<dbReference type="AlphaFoldDB" id="A0A6M3LP69"/>
<evidence type="ECO:0000313" key="1">
    <source>
        <dbReference type="EMBL" id="QJA95264.1"/>
    </source>
</evidence>
<sequence length="69" mass="7957">MTLDKKIDIIEICNEIEGKLEFLEKEANLILSMIKDTNRTLKHCVGLAKCTPQEPCDMCVESDKREKEM</sequence>
<reference evidence="1" key="1">
    <citation type="submission" date="2020-03" db="EMBL/GenBank/DDBJ databases">
        <title>The deep terrestrial virosphere.</title>
        <authorList>
            <person name="Holmfeldt K."/>
            <person name="Nilsson E."/>
            <person name="Simone D."/>
            <person name="Lopez-Fernandez M."/>
            <person name="Wu X."/>
            <person name="de Brujin I."/>
            <person name="Lundin D."/>
            <person name="Andersson A."/>
            <person name="Bertilsson S."/>
            <person name="Dopson M."/>
        </authorList>
    </citation>
    <scope>NUCLEOTIDE SEQUENCE</scope>
    <source>
        <strain evidence="1">MM415B05508</strain>
    </source>
</reference>
<name>A0A6M3LP69_9ZZZZ</name>
<evidence type="ECO:0008006" key="2">
    <source>
        <dbReference type="Google" id="ProtNLM"/>
    </source>
</evidence>
<organism evidence="1">
    <name type="scientific">viral metagenome</name>
    <dbReference type="NCBI Taxonomy" id="1070528"/>
    <lineage>
        <taxon>unclassified sequences</taxon>
        <taxon>metagenomes</taxon>
        <taxon>organismal metagenomes</taxon>
    </lineage>
</organism>
<protein>
    <recommendedName>
        <fullName evidence="2">Transcriptional regulator</fullName>
    </recommendedName>
</protein>
<dbReference type="EMBL" id="MT143300">
    <property type="protein sequence ID" value="QJA95264.1"/>
    <property type="molecule type" value="Genomic_DNA"/>
</dbReference>
<accession>A0A6M3LP69</accession>
<proteinExistence type="predicted"/>